<name>A0AAW5HQF6_9CORY</name>
<evidence type="ECO:0000256" key="1">
    <source>
        <dbReference type="SAM" id="SignalP"/>
    </source>
</evidence>
<dbReference type="RefSeq" id="WP_071572517.1">
    <property type="nucleotide sequence ID" value="NZ_JAEUWV010000001.1"/>
</dbReference>
<keyword evidence="3" id="KW-1185">Reference proteome</keyword>
<comment type="caution">
    <text evidence="2">The sequence shown here is derived from an EMBL/GenBank/DDBJ whole genome shotgun (WGS) entry which is preliminary data.</text>
</comment>
<evidence type="ECO:0008006" key="4">
    <source>
        <dbReference type="Google" id="ProtNLM"/>
    </source>
</evidence>
<gene>
    <name evidence="2" type="ORF">JMN37_00670</name>
</gene>
<sequence>MRNFRKAALAGATAVAVAFGSATVAIAEESTIATPTPTVNVAPDKQIDKNKNLGGSSTKIGHKLGAWEKDENGKVQAKGANAKALFGIKKEGFGDQPVWAQIGYVLTVFTSVAAAVGLIVGPAYNFVVHGLPAAK</sequence>
<proteinExistence type="predicted"/>
<feature type="chain" id="PRO_5043744930" description="Or membrane protein" evidence="1">
    <location>
        <begin position="28"/>
        <end position="135"/>
    </location>
</feature>
<dbReference type="AlphaFoldDB" id="A0AAW5HQF6"/>
<dbReference type="EMBL" id="JAEUWV010000001">
    <property type="protein sequence ID" value="MCO6393504.1"/>
    <property type="molecule type" value="Genomic_DNA"/>
</dbReference>
<feature type="signal peptide" evidence="1">
    <location>
        <begin position="1"/>
        <end position="27"/>
    </location>
</feature>
<evidence type="ECO:0000313" key="3">
    <source>
        <dbReference type="Proteomes" id="UP001205920"/>
    </source>
</evidence>
<accession>A0AAW5HQF6</accession>
<organism evidence="2 3">
    <name type="scientific">Corynebacterium lipophilum</name>
    <dbReference type="NCBI Taxonomy" id="2804918"/>
    <lineage>
        <taxon>Bacteria</taxon>
        <taxon>Bacillati</taxon>
        <taxon>Actinomycetota</taxon>
        <taxon>Actinomycetes</taxon>
        <taxon>Mycobacteriales</taxon>
        <taxon>Corynebacteriaceae</taxon>
        <taxon>Corynebacterium</taxon>
    </lineage>
</organism>
<dbReference type="Proteomes" id="UP001205920">
    <property type="component" value="Unassembled WGS sequence"/>
</dbReference>
<reference evidence="2 3" key="1">
    <citation type="submission" date="2021-01" db="EMBL/GenBank/DDBJ databases">
        <title>Identification and Characterization of Corynebacterium sp.</title>
        <authorList>
            <person name="Luo Q."/>
            <person name="Qu P."/>
            <person name="Chen Q."/>
        </authorList>
    </citation>
    <scope>NUCLEOTIDE SEQUENCE [LARGE SCALE GENOMIC DNA]</scope>
    <source>
        <strain evidence="2 3">MC-18</strain>
    </source>
</reference>
<keyword evidence="1" id="KW-0732">Signal</keyword>
<protein>
    <recommendedName>
        <fullName evidence="4">Or membrane protein</fullName>
    </recommendedName>
</protein>
<evidence type="ECO:0000313" key="2">
    <source>
        <dbReference type="EMBL" id="MCO6393504.1"/>
    </source>
</evidence>